<comment type="subcellular location">
    <subcellularLocation>
        <location evidence="10">Cell inner membrane</location>
        <topology evidence="10">Multi-pass membrane protein</topology>
    </subcellularLocation>
    <subcellularLocation>
        <location evidence="2">Cell membrane</location>
        <topology evidence="2">Multi-pass membrane protein</topology>
    </subcellularLocation>
</comment>
<comment type="similarity">
    <text evidence="3 10">Belongs to the GSP F family.</text>
</comment>
<protein>
    <recommendedName>
        <fullName evidence="9">General secretion pathway protein F</fullName>
    </recommendedName>
</protein>
<dbReference type="AlphaFoldDB" id="A0AAI9DA59"/>
<evidence type="ECO:0000256" key="10">
    <source>
        <dbReference type="RuleBase" id="RU003923"/>
    </source>
</evidence>
<dbReference type="InterPro" id="IPR018076">
    <property type="entry name" value="T2SS_GspF_dom"/>
</dbReference>
<dbReference type="GO" id="GO:0005886">
    <property type="term" value="C:plasma membrane"/>
    <property type="evidence" value="ECO:0007669"/>
    <property type="project" value="UniProtKB-SubCell"/>
</dbReference>
<keyword evidence="4 10" id="KW-0813">Transport</keyword>
<dbReference type="PANTHER" id="PTHR30012:SF0">
    <property type="entry name" value="TYPE II SECRETION SYSTEM PROTEIN F-RELATED"/>
    <property type="match status" value="1"/>
</dbReference>
<keyword evidence="8 11" id="KW-0472">Membrane</keyword>
<evidence type="ECO:0000313" key="13">
    <source>
        <dbReference type="EMBL" id="EMJ5133348.1"/>
    </source>
</evidence>
<evidence type="ECO:0000256" key="3">
    <source>
        <dbReference type="ARBA" id="ARBA00005745"/>
    </source>
</evidence>
<dbReference type="InterPro" id="IPR003004">
    <property type="entry name" value="GspF/PilC"/>
</dbReference>
<evidence type="ECO:0000256" key="8">
    <source>
        <dbReference type="ARBA" id="ARBA00023136"/>
    </source>
</evidence>
<evidence type="ECO:0000259" key="12">
    <source>
        <dbReference type="Pfam" id="PF00482"/>
    </source>
</evidence>
<feature type="transmembrane region" description="Helical" evidence="11">
    <location>
        <begin position="203"/>
        <end position="227"/>
    </location>
</feature>
<proteinExistence type="inferred from homology"/>
<comment type="caution">
    <text evidence="13">The sequence shown here is derived from an EMBL/GenBank/DDBJ whole genome shotgun (WGS) entry which is preliminary data.</text>
</comment>
<evidence type="ECO:0000256" key="9">
    <source>
        <dbReference type="ARBA" id="ARBA00030750"/>
    </source>
</evidence>
<dbReference type="InterPro" id="IPR001992">
    <property type="entry name" value="T2SS_GspF/T4SS_PilC_CS"/>
</dbReference>
<comment type="function">
    <text evidence="1">Component of the type II secretion system inner membrane complex required for the energy-dependent secretion of extracellular factors such as proteases and toxins from the periplasm.</text>
</comment>
<dbReference type="GO" id="GO:0009306">
    <property type="term" value="P:protein secretion"/>
    <property type="evidence" value="ECO:0007669"/>
    <property type="project" value="InterPro"/>
</dbReference>
<dbReference type="Gene3D" id="1.20.81.30">
    <property type="entry name" value="Type II secretion system (T2SS), domain F"/>
    <property type="match status" value="2"/>
</dbReference>
<evidence type="ECO:0000256" key="7">
    <source>
        <dbReference type="ARBA" id="ARBA00022989"/>
    </source>
</evidence>
<dbReference type="Pfam" id="PF00482">
    <property type="entry name" value="T2SSF"/>
    <property type="match status" value="2"/>
</dbReference>
<evidence type="ECO:0000256" key="11">
    <source>
        <dbReference type="SAM" id="Phobius"/>
    </source>
</evidence>
<dbReference type="PRINTS" id="PR00812">
    <property type="entry name" value="BCTERIALGSPF"/>
</dbReference>
<evidence type="ECO:0000256" key="2">
    <source>
        <dbReference type="ARBA" id="ARBA00004651"/>
    </source>
</evidence>
<dbReference type="PROSITE" id="PS00874">
    <property type="entry name" value="T2SP_F"/>
    <property type="match status" value="1"/>
</dbReference>
<feature type="domain" description="Type II secretion system protein GspF" evidence="12">
    <location>
        <begin position="61"/>
        <end position="184"/>
    </location>
</feature>
<dbReference type="InterPro" id="IPR042094">
    <property type="entry name" value="T2SS_GspF_sf"/>
</dbReference>
<dbReference type="EMBL" id="ABMABF030000003">
    <property type="protein sequence ID" value="EMJ5133348.1"/>
    <property type="molecule type" value="Genomic_DNA"/>
</dbReference>
<gene>
    <name evidence="13" type="ORF">RG298_001030</name>
</gene>
<keyword evidence="5" id="KW-1003">Cell membrane</keyword>
<evidence type="ECO:0000256" key="1">
    <source>
        <dbReference type="ARBA" id="ARBA00002684"/>
    </source>
</evidence>
<keyword evidence="6 10" id="KW-0812">Transmembrane</keyword>
<feature type="transmembrane region" description="Helical" evidence="11">
    <location>
        <begin position="364"/>
        <end position="385"/>
    </location>
</feature>
<feature type="domain" description="Type II secretion system protein GspF" evidence="12">
    <location>
        <begin position="264"/>
        <end position="384"/>
    </location>
</feature>
<evidence type="ECO:0000256" key="6">
    <source>
        <dbReference type="ARBA" id="ARBA00022692"/>
    </source>
</evidence>
<keyword evidence="7 11" id="KW-1133">Transmembrane helix</keyword>
<organism evidence="13">
    <name type="scientific">Providencia stuartii</name>
    <dbReference type="NCBI Taxonomy" id="588"/>
    <lineage>
        <taxon>Bacteria</taxon>
        <taxon>Pseudomonadati</taxon>
        <taxon>Pseudomonadota</taxon>
        <taxon>Gammaproteobacteria</taxon>
        <taxon>Enterobacterales</taxon>
        <taxon>Morganellaceae</taxon>
        <taxon>Providencia</taxon>
    </lineage>
</organism>
<accession>A0AAI9DA59</accession>
<dbReference type="PANTHER" id="PTHR30012">
    <property type="entry name" value="GENERAL SECRETION PATHWAY PROTEIN"/>
    <property type="match status" value="1"/>
</dbReference>
<evidence type="ECO:0000256" key="5">
    <source>
        <dbReference type="ARBA" id="ARBA00022475"/>
    </source>
</evidence>
<evidence type="ECO:0000256" key="4">
    <source>
        <dbReference type="ARBA" id="ARBA00022448"/>
    </source>
</evidence>
<sequence length="395" mass="45413">MFIYSYIALSKNNTIIKDVIISKSKNCAFIELLNLEQTPIKITFKSVFFLDRKNIDYRIHFFHQLSALSSSGINILQSLYILQNNNHPPFWKMIIKLAIDDLKKGGSLANNFKRTPTIFTPTIVSLVEVAEKIGQYEKNFKIIAEMLKHHQQTKKKILQSLRYPIVLILLSAVLILLMLIYVLPQFETIYQSFGHDLPFMTSLLIYISKWLSEYVIYPLLAISLLSFSLFRYKQKFIICTIKFLNYIPAFRNLTREYNLTLYFSMLSSTLQAGLPLTECLKCAANTIVHPFYKQACLVIQHSVVKGDSLSTAMNEQSFFPNMACQLIAVAEESGQLIHFVQYLFAHFSEDFIFRTETLLKRIEPILLISMAFLVGGIMVAMYLPIFNLGNVITGI</sequence>
<reference evidence="13" key="1">
    <citation type="submission" date="2024-02" db="EMBL/GenBank/DDBJ databases">
        <authorList>
            <consortium name="Clinical and Environmental Microbiology Branch: Whole genome sequencing antimicrobial resistance pathogens in the healthcare setting"/>
        </authorList>
    </citation>
    <scope>NUCLEOTIDE SEQUENCE</scope>
    <source>
        <strain evidence="13">2021GO-0154</strain>
    </source>
</reference>
<name>A0AAI9DA59_PROST</name>
<feature type="transmembrane region" description="Helical" evidence="11">
    <location>
        <begin position="163"/>
        <end position="183"/>
    </location>
</feature>